<dbReference type="SUPFAM" id="SSF54452">
    <property type="entry name" value="MHC antigen-recognition domain"/>
    <property type="match status" value="1"/>
</dbReference>
<evidence type="ECO:0000259" key="3">
    <source>
        <dbReference type="Pfam" id="PF00089"/>
    </source>
</evidence>
<dbReference type="InterPro" id="IPR037055">
    <property type="entry name" value="MHC_I-like_Ag-recog_sf"/>
</dbReference>
<evidence type="ECO:0000256" key="1">
    <source>
        <dbReference type="ARBA" id="ARBA00023180"/>
    </source>
</evidence>
<gene>
    <name evidence="6" type="ORF">DR999_PMT19855</name>
</gene>
<keyword evidence="2" id="KW-0732">Signal</keyword>
<reference evidence="6 7" key="1">
    <citation type="submission" date="2019-04" db="EMBL/GenBank/DDBJ databases">
        <title>Draft genome of the big-headed turtle Platysternon megacephalum.</title>
        <authorList>
            <person name="Gong S."/>
        </authorList>
    </citation>
    <scope>NUCLEOTIDE SEQUENCE [LARGE SCALE GENOMIC DNA]</scope>
    <source>
        <strain evidence="6">DO16091913</strain>
        <tissue evidence="6">Muscle</tissue>
    </source>
</reference>
<keyword evidence="7" id="KW-1185">Reference proteome</keyword>
<feature type="signal peptide" evidence="2">
    <location>
        <begin position="1"/>
        <end position="23"/>
    </location>
</feature>
<dbReference type="Pfam" id="PF07654">
    <property type="entry name" value="C1-set"/>
    <property type="match status" value="1"/>
</dbReference>
<dbReference type="Gene3D" id="2.60.40.10">
    <property type="entry name" value="Immunoglobulins"/>
    <property type="match status" value="1"/>
</dbReference>
<dbReference type="EMBL" id="QXTE01000414">
    <property type="protein sequence ID" value="TFJ98244.1"/>
    <property type="molecule type" value="Genomic_DNA"/>
</dbReference>
<accession>A0A4D9DM02</accession>
<dbReference type="SUPFAM" id="SSF50494">
    <property type="entry name" value="Trypsin-like serine proteases"/>
    <property type="match status" value="1"/>
</dbReference>
<dbReference type="InterPro" id="IPR011161">
    <property type="entry name" value="MHC_I-like_Ag-recog"/>
</dbReference>
<feature type="domain" description="Peptidase S1" evidence="3">
    <location>
        <begin position="256"/>
        <end position="337"/>
    </location>
</feature>
<dbReference type="Pfam" id="PF00089">
    <property type="entry name" value="Trypsin"/>
    <property type="match status" value="1"/>
</dbReference>
<dbReference type="GO" id="GO:0005615">
    <property type="term" value="C:extracellular space"/>
    <property type="evidence" value="ECO:0007669"/>
    <property type="project" value="TreeGrafter"/>
</dbReference>
<dbReference type="GO" id="GO:0004252">
    <property type="term" value="F:serine-type endopeptidase activity"/>
    <property type="evidence" value="ECO:0007669"/>
    <property type="project" value="InterPro"/>
</dbReference>
<dbReference type="PANTHER" id="PTHR16675:SF277">
    <property type="entry name" value="HLA CLASS II HISTOCOMPATIBILITY ANTIGEN, DP BETA 1 CHAIN-LIKE [PROVISIONAL]"/>
    <property type="match status" value="1"/>
</dbReference>
<protein>
    <submittedName>
        <fullName evidence="6">Putative oxidoreductase</fullName>
    </submittedName>
</protein>
<feature type="domain" description="Immunoglobulin C1-set" evidence="5">
    <location>
        <begin position="200"/>
        <end position="254"/>
    </location>
</feature>
<evidence type="ECO:0000313" key="6">
    <source>
        <dbReference type="EMBL" id="TFJ98244.1"/>
    </source>
</evidence>
<dbReference type="SUPFAM" id="SSF48726">
    <property type="entry name" value="Immunoglobulin"/>
    <property type="match status" value="1"/>
</dbReference>
<organism evidence="6 7">
    <name type="scientific">Platysternon megacephalum</name>
    <name type="common">big-headed turtle</name>
    <dbReference type="NCBI Taxonomy" id="55544"/>
    <lineage>
        <taxon>Eukaryota</taxon>
        <taxon>Metazoa</taxon>
        <taxon>Chordata</taxon>
        <taxon>Craniata</taxon>
        <taxon>Vertebrata</taxon>
        <taxon>Euteleostomi</taxon>
        <taxon>Archelosauria</taxon>
        <taxon>Testudinata</taxon>
        <taxon>Testudines</taxon>
        <taxon>Cryptodira</taxon>
        <taxon>Durocryptodira</taxon>
        <taxon>Testudinoidea</taxon>
        <taxon>Platysternidae</taxon>
        <taxon>Platysternon</taxon>
    </lineage>
</organism>
<dbReference type="Proteomes" id="UP000297703">
    <property type="component" value="Unassembled WGS sequence"/>
</dbReference>
<dbReference type="InterPro" id="IPR001254">
    <property type="entry name" value="Trypsin_dom"/>
</dbReference>
<dbReference type="InterPro" id="IPR011162">
    <property type="entry name" value="MHC_I/II-like_Ag-recog"/>
</dbReference>
<dbReference type="InterPro" id="IPR003597">
    <property type="entry name" value="Ig_C1-set"/>
</dbReference>
<dbReference type="GO" id="GO:0006955">
    <property type="term" value="P:immune response"/>
    <property type="evidence" value="ECO:0007669"/>
    <property type="project" value="TreeGrafter"/>
</dbReference>
<dbReference type="OrthoDB" id="8890485at2759"/>
<name>A0A4D9DM02_9SAUR</name>
<feature type="chain" id="PRO_5020028038" evidence="2">
    <location>
        <begin position="24"/>
        <end position="371"/>
    </location>
</feature>
<evidence type="ECO:0000259" key="4">
    <source>
        <dbReference type="Pfam" id="PF00129"/>
    </source>
</evidence>
<dbReference type="Gene3D" id="2.40.10.10">
    <property type="entry name" value="Trypsin-like serine proteases"/>
    <property type="match status" value="2"/>
</dbReference>
<dbReference type="InterPro" id="IPR009003">
    <property type="entry name" value="Peptidase_S1_PA"/>
</dbReference>
<dbReference type="Pfam" id="PF00129">
    <property type="entry name" value="MHC_I"/>
    <property type="match status" value="1"/>
</dbReference>
<reference evidence="6 7" key="2">
    <citation type="submission" date="2019-04" db="EMBL/GenBank/DDBJ databases">
        <title>The genome sequence of big-headed turtle.</title>
        <authorList>
            <person name="Gong S."/>
        </authorList>
    </citation>
    <scope>NUCLEOTIDE SEQUENCE [LARGE SCALE GENOMIC DNA]</scope>
    <source>
        <strain evidence="6">DO16091913</strain>
        <tissue evidence="6">Muscle</tissue>
    </source>
</reference>
<dbReference type="PANTHER" id="PTHR16675">
    <property type="entry name" value="MHC CLASS I-RELATED"/>
    <property type="match status" value="1"/>
</dbReference>
<dbReference type="AlphaFoldDB" id="A0A4D9DM02"/>
<sequence length="371" mass="41454">MARWAKPVMVSFWLLSVCSVTLAGVHHLSCFQLISPQAAPSLPKRLNVMKANDLVLLAYDSNTGRLAPRNGYSPDDQESQKFWSEIRAWYLAWDPWVETEYQALVREVNASSPQAESYYMQVLKACELDDATGAVRAVTRYSLNGEDVLQYPADQNRWFSVHPAAWRVVESWNRKGETSTVMNVRTLQQCRIFIGITAPFTAQKTGIQDRPRRLICHVTGFYPCDIEVAWERGGQVAQGEQLTSGIRPNGDPTFPIQLAEPAELNDAVGTIPLPQAGHTVEPGSVCSVAGWGKTNRYTTTSILHEVELEVMPDETCQEDQQLRRYYKPSKMMCGGDPAEDKAWFLVNAQSLGGGWAGSFPRRPRELGDQLG</sequence>
<feature type="domain" description="MHC class I-like antigen recognition-like" evidence="4">
    <location>
        <begin position="37"/>
        <end position="179"/>
    </location>
</feature>
<dbReference type="Gene3D" id="3.30.500.10">
    <property type="entry name" value="MHC class I-like antigen recognition-like"/>
    <property type="match status" value="1"/>
</dbReference>
<dbReference type="GO" id="GO:0009897">
    <property type="term" value="C:external side of plasma membrane"/>
    <property type="evidence" value="ECO:0007669"/>
    <property type="project" value="TreeGrafter"/>
</dbReference>
<evidence type="ECO:0000313" key="7">
    <source>
        <dbReference type="Proteomes" id="UP000297703"/>
    </source>
</evidence>
<dbReference type="GO" id="GO:0006508">
    <property type="term" value="P:proteolysis"/>
    <property type="evidence" value="ECO:0007669"/>
    <property type="project" value="InterPro"/>
</dbReference>
<comment type="caution">
    <text evidence="6">The sequence shown here is derived from an EMBL/GenBank/DDBJ whole genome shotgun (WGS) entry which is preliminary data.</text>
</comment>
<dbReference type="InterPro" id="IPR043504">
    <property type="entry name" value="Peptidase_S1_PA_chymotrypsin"/>
</dbReference>
<proteinExistence type="predicted"/>
<evidence type="ECO:0000256" key="2">
    <source>
        <dbReference type="SAM" id="SignalP"/>
    </source>
</evidence>
<dbReference type="InterPro" id="IPR013783">
    <property type="entry name" value="Ig-like_fold"/>
</dbReference>
<dbReference type="InterPro" id="IPR036179">
    <property type="entry name" value="Ig-like_dom_sf"/>
</dbReference>
<evidence type="ECO:0000259" key="5">
    <source>
        <dbReference type="Pfam" id="PF07654"/>
    </source>
</evidence>
<keyword evidence="1" id="KW-0325">Glycoprotein</keyword>
<dbReference type="InterPro" id="IPR050208">
    <property type="entry name" value="MHC_class-I_related"/>
</dbReference>